<dbReference type="InterPro" id="IPR009274">
    <property type="entry name" value="Gam"/>
</dbReference>
<dbReference type="EMBL" id="RSTW01000015">
    <property type="protein sequence ID" value="MIT45273.1"/>
    <property type="molecule type" value="Genomic_DNA"/>
</dbReference>
<gene>
    <name evidence="1" type="ORF">ATQ15_17320</name>
</gene>
<dbReference type="Pfam" id="PF06064">
    <property type="entry name" value="Gam"/>
    <property type="match status" value="1"/>
</dbReference>
<sequence length="98" mass="11679">MNAYLTYDRIEAQDWTRHYQQIAREEKESELSDNLEKGLSLHMLESLCIDELQRRGASKQAISRAFDDDVEFQERASEFVRYMAETFSRHQIDIESEE</sequence>
<organism evidence="1">
    <name type="scientific">Salmonella enterica</name>
    <name type="common">Salmonella choleraesuis</name>
    <dbReference type="NCBI Taxonomy" id="28901"/>
    <lineage>
        <taxon>Bacteria</taxon>
        <taxon>Pseudomonadati</taxon>
        <taxon>Pseudomonadota</taxon>
        <taxon>Gammaproteobacteria</taxon>
        <taxon>Enterobacterales</taxon>
        <taxon>Enterobacteriaceae</taxon>
        <taxon>Salmonella</taxon>
    </lineage>
</organism>
<dbReference type="Proteomes" id="UP000885418">
    <property type="component" value="Unassembled WGS sequence"/>
</dbReference>
<comment type="caution">
    <text evidence="1">The sequence shown here is derived from an EMBL/GenBank/DDBJ whole genome shotgun (WGS) entry which is preliminary data.</text>
</comment>
<reference evidence="1" key="1">
    <citation type="submission" date="2018-07" db="EMBL/GenBank/DDBJ databases">
        <authorList>
            <consortium name="GenomeTrakr network: Whole genome sequencing for foodborne pathogen traceback"/>
        </authorList>
    </citation>
    <scope>NUCLEOTIDE SEQUENCE [LARGE SCALE GENOMIC DNA]</scope>
    <source>
        <strain evidence="1">CFSAN034452</strain>
    </source>
</reference>
<dbReference type="AlphaFoldDB" id="A0A402SSA2"/>
<dbReference type="Gene3D" id="1.10.10.2020">
    <property type="entry name" value="Host-nuclease inhibitor protein Gam"/>
    <property type="match status" value="1"/>
</dbReference>
<dbReference type="GO" id="GO:0060703">
    <property type="term" value="F:deoxyribonuclease inhibitor activity"/>
    <property type="evidence" value="ECO:0007669"/>
    <property type="project" value="InterPro"/>
</dbReference>
<accession>A0A402SSA2</accession>
<dbReference type="InterPro" id="IPR042034">
    <property type="entry name" value="Gam_sf"/>
</dbReference>
<name>A0A402SSA2_SALER</name>
<protein>
    <submittedName>
        <fullName evidence="1">Host-nuclease inhibitor protein Gam</fullName>
    </submittedName>
</protein>
<proteinExistence type="predicted"/>
<evidence type="ECO:0000313" key="1">
    <source>
        <dbReference type="EMBL" id="MIT45273.1"/>
    </source>
</evidence>